<dbReference type="Proteomes" id="UP000829580">
    <property type="component" value="Chromosome"/>
</dbReference>
<gene>
    <name evidence="1" type="ORF">MNL13_05700</name>
</gene>
<dbReference type="GeneID" id="71062341"/>
<evidence type="ECO:0000313" key="2">
    <source>
        <dbReference type="Proteomes" id="UP000829580"/>
    </source>
</evidence>
<sequence>MEGKYCYRWNAEVLNGLKSFFAVNFCRQVFFIAKVIVRELLFSVEGLGMVKQTK</sequence>
<accession>A0ABY3VZM9</accession>
<keyword evidence="2" id="KW-1185">Reference proteome</keyword>
<dbReference type="EMBL" id="CP093033">
    <property type="protein sequence ID" value="UNF28716.1"/>
    <property type="molecule type" value="Genomic_DNA"/>
</dbReference>
<reference evidence="1 2" key="1">
    <citation type="submission" date="2022-02" db="EMBL/GenBank/DDBJ databases">
        <title>Genomic structural plasticity of rodent-associated Bartonella in nature.</title>
        <authorList>
            <person name="Sousa K.C.M."/>
            <person name="Gutierrez R."/>
            <person name="Yahalomi D."/>
            <person name="Shalit T."/>
            <person name="Markus B."/>
            <person name="Nachum-Biala Y."/>
            <person name="Hawlena H."/>
            <person name="Marcos-Hadad E."/>
            <person name="Hazkani-Covo E."/>
            <person name="Neves H.R."/>
            <person name="Covo S."/>
            <person name="Harrus S."/>
        </authorList>
    </citation>
    <scope>NUCLEOTIDE SEQUENCE [LARGE SCALE GENOMIC DNA]</scope>
    <source>
        <strain evidence="1 2">B35_1_2</strain>
    </source>
</reference>
<organism evidence="1 2">
    <name type="scientific">Bartonella krasnovii</name>
    <dbReference type="NCBI Taxonomy" id="2267275"/>
    <lineage>
        <taxon>Bacteria</taxon>
        <taxon>Pseudomonadati</taxon>
        <taxon>Pseudomonadota</taxon>
        <taxon>Alphaproteobacteria</taxon>
        <taxon>Hyphomicrobiales</taxon>
        <taxon>Bartonellaceae</taxon>
        <taxon>Bartonella</taxon>
    </lineage>
</organism>
<name>A0ABY3VZM9_9HYPH</name>
<protein>
    <submittedName>
        <fullName evidence="1">Uncharacterized protein</fullName>
    </submittedName>
</protein>
<evidence type="ECO:0000313" key="1">
    <source>
        <dbReference type="EMBL" id="UNF28716.1"/>
    </source>
</evidence>
<proteinExistence type="predicted"/>
<dbReference type="RefSeq" id="WP_167309301.1">
    <property type="nucleotide sequence ID" value="NZ_CP031844.2"/>
</dbReference>